<dbReference type="GO" id="GO:0046421">
    <property type="term" value="F:methylisocitrate lyase activity"/>
    <property type="evidence" value="ECO:0007669"/>
    <property type="project" value="UniProtKB-EC"/>
</dbReference>
<evidence type="ECO:0000313" key="3">
    <source>
        <dbReference type="EMBL" id="KKZ68629.1"/>
    </source>
</evidence>
<dbReference type="SUPFAM" id="SSF51621">
    <property type="entry name" value="Phosphoenolpyruvate/pyruvate domain"/>
    <property type="match status" value="1"/>
</dbReference>
<dbReference type="AlphaFoldDB" id="A0A0G2J7N8"/>
<dbReference type="InterPro" id="IPR015813">
    <property type="entry name" value="Pyrv/PenolPyrv_kinase-like_dom"/>
</dbReference>
<dbReference type="VEuPathDB" id="FungiDB:EMCG_05786"/>
<dbReference type="InterPro" id="IPR039556">
    <property type="entry name" value="ICL/PEPM"/>
</dbReference>
<comment type="caution">
    <text evidence="3">The sequence shown here is derived from an EMBL/GenBank/DDBJ whole genome shotgun (WGS) entry which is preliminary data.</text>
</comment>
<accession>A0A0G2J7N8</accession>
<dbReference type="PANTHER" id="PTHR42905">
    <property type="entry name" value="PHOSPHOENOLPYRUVATE CARBOXYLASE"/>
    <property type="match status" value="1"/>
</dbReference>
<dbReference type="InterPro" id="IPR040442">
    <property type="entry name" value="Pyrv_kinase-like_dom_sf"/>
</dbReference>
<evidence type="ECO:0000256" key="1">
    <source>
        <dbReference type="ARBA" id="ARBA00001050"/>
    </source>
</evidence>
<dbReference type="OrthoDB" id="4192499at2759"/>
<dbReference type="Gene3D" id="3.20.20.60">
    <property type="entry name" value="Phosphoenolpyruvate-binding domains"/>
    <property type="match status" value="1"/>
</dbReference>
<gene>
    <name evidence="3" type="ORF">EMCG_05786</name>
</gene>
<dbReference type="InterPro" id="IPR018523">
    <property type="entry name" value="Isocitrate_lyase_ph_CS"/>
</dbReference>
<dbReference type="Pfam" id="PF13714">
    <property type="entry name" value="PEP_mutase"/>
    <property type="match status" value="1"/>
</dbReference>
<evidence type="ECO:0000313" key="4">
    <source>
        <dbReference type="Proteomes" id="UP000034164"/>
    </source>
</evidence>
<comment type="similarity">
    <text evidence="2">Belongs to the isocitrate lyase/PEP mutase superfamily.</text>
</comment>
<keyword evidence="3" id="KW-0456">Lyase</keyword>
<dbReference type="PROSITE" id="PS00161">
    <property type="entry name" value="ISOCITRATE_LYASE"/>
    <property type="match status" value="1"/>
</dbReference>
<dbReference type="EMBL" id="LCZI01000090">
    <property type="protein sequence ID" value="KKZ68629.1"/>
    <property type="molecule type" value="Genomic_DNA"/>
</dbReference>
<dbReference type="PANTHER" id="PTHR42905:SF15">
    <property type="entry name" value="PHOSPHONOMUTASE, PUTATIVE (AFU_ORTHOLOGUE AFUA_2G03820)-RELATED"/>
    <property type="match status" value="1"/>
</dbReference>
<sequence>MSVDNISARPPSVATKLRRTLDDPASFLLLPGVYDGFSARIALEVGFDGLYMTGAGSTASILGHADLGLLTQTQMRAHAEMIASLAAMPIYENSPLPLIADADTGYGGPIMVARTVQQYAQSGVAGLHIEDQIQTKRCGHLAGKELVDTETFVSRIRAAVQARQRIGSDIVIIARTDSLQSSGYDEAIARLKAAREVGADVAFLEGMTTKEQARKVVEDLAPMPCLLNMVESGATPSMTADEIKALGFKIMIIPFAAMAPAYTAIKAEMEGLKRTGSLSLGSKTISPQDVFRLCGVEDSIAIDTEAGGKSFEKGID</sequence>
<reference evidence="4" key="1">
    <citation type="journal article" date="2015" name="PLoS Genet.">
        <title>The dynamic genome and transcriptome of the human fungal pathogen Blastomyces and close relative Emmonsia.</title>
        <authorList>
            <person name="Munoz J.F."/>
            <person name="Gauthier G.M."/>
            <person name="Desjardins C.A."/>
            <person name="Gallo J.E."/>
            <person name="Holder J."/>
            <person name="Sullivan T.D."/>
            <person name="Marty A.J."/>
            <person name="Carmen J.C."/>
            <person name="Chen Z."/>
            <person name="Ding L."/>
            <person name="Gujja S."/>
            <person name="Magrini V."/>
            <person name="Misas E."/>
            <person name="Mitreva M."/>
            <person name="Priest M."/>
            <person name="Saif S."/>
            <person name="Whiston E.A."/>
            <person name="Young S."/>
            <person name="Zeng Q."/>
            <person name="Goldman W.E."/>
            <person name="Mardis E.R."/>
            <person name="Taylor J.W."/>
            <person name="McEwen J.G."/>
            <person name="Clay O.K."/>
            <person name="Klein B.S."/>
            <person name="Cuomo C.A."/>
        </authorList>
    </citation>
    <scope>NUCLEOTIDE SEQUENCE [LARGE SCALE GENOMIC DNA]</scope>
    <source>
        <strain evidence="4">UAMH 3008</strain>
    </source>
</reference>
<proteinExistence type="inferred from homology"/>
<organism evidence="3 4">
    <name type="scientific">[Emmonsia] crescens</name>
    <dbReference type="NCBI Taxonomy" id="73230"/>
    <lineage>
        <taxon>Eukaryota</taxon>
        <taxon>Fungi</taxon>
        <taxon>Dikarya</taxon>
        <taxon>Ascomycota</taxon>
        <taxon>Pezizomycotina</taxon>
        <taxon>Eurotiomycetes</taxon>
        <taxon>Eurotiomycetidae</taxon>
        <taxon>Onygenales</taxon>
        <taxon>Ajellomycetaceae</taxon>
        <taxon>Emergomyces</taxon>
    </lineage>
</organism>
<dbReference type="CDD" id="cd00377">
    <property type="entry name" value="ICL_PEPM"/>
    <property type="match status" value="1"/>
</dbReference>
<dbReference type="FunFam" id="3.20.20.60:FF:000009">
    <property type="entry name" value="2-methylisocitrate lyase"/>
    <property type="match status" value="1"/>
</dbReference>
<comment type="catalytic activity">
    <reaction evidence="1">
        <text>(2S,3R)-3-hydroxybutane-1,2,3-tricarboxylate = pyruvate + succinate</text>
        <dbReference type="Rhea" id="RHEA:16809"/>
        <dbReference type="ChEBI" id="CHEBI:15361"/>
        <dbReference type="ChEBI" id="CHEBI:30031"/>
        <dbReference type="ChEBI" id="CHEBI:57429"/>
        <dbReference type="EC" id="4.1.3.30"/>
    </reaction>
</comment>
<name>A0A0G2J7N8_9EURO</name>
<evidence type="ECO:0000256" key="2">
    <source>
        <dbReference type="ARBA" id="ARBA00061405"/>
    </source>
</evidence>
<dbReference type="Proteomes" id="UP000034164">
    <property type="component" value="Unassembled WGS sequence"/>
</dbReference>
<protein>
    <submittedName>
        <fullName evidence="3">Methylisocitrate lyase</fullName>
    </submittedName>
</protein>